<dbReference type="PANTHER" id="PTHR36452:SF1">
    <property type="entry name" value="DUF2461 DOMAIN-CONTAINING PROTEIN"/>
    <property type="match status" value="1"/>
</dbReference>
<proteinExistence type="predicted"/>
<organism evidence="1 2">
    <name type="scientific">Hymenobacter telluris</name>
    <dbReference type="NCBI Taxonomy" id="2816474"/>
    <lineage>
        <taxon>Bacteria</taxon>
        <taxon>Pseudomonadati</taxon>
        <taxon>Bacteroidota</taxon>
        <taxon>Cytophagia</taxon>
        <taxon>Cytophagales</taxon>
        <taxon>Hymenobacteraceae</taxon>
        <taxon>Hymenobacter</taxon>
    </lineage>
</organism>
<keyword evidence="2" id="KW-1185">Reference proteome</keyword>
<dbReference type="InterPro" id="IPR012808">
    <property type="entry name" value="CHP02453"/>
</dbReference>
<dbReference type="NCBIfam" id="TIGR02453">
    <property type="entry name" value="TIGR02453 family protein"/>
    <property type="match status" value="1"/>
</dbReference>
<gene>
    <name evidence="1" type="ORF">J0X19_14955</name>
</gene>
<accession>A0A939J9X1</accession>
<dbReference type="PANTHER" id="PTHR36452">
    <property type="entry name" value="CHROMOSOME 12, WHOLE GENOME SHOTGUN SEQUENCE"/>
    <property type="match status" value="1"/>
</dbReference>
<evidence type="ECO:0000313" key="2">
    <source>
        <dbReference type="Proteomes" id="UP000664144"/>
    </source>
</evidence>
<protein>
    <submittedName>
        <fullName evidence="1">DUF2461 domain-containing protein</fullName>
    </submittedName>
</protein>
<dbReference type="PIRSF" id="PIRSF028451">
    <property type="entry name" value="UCP028451"/>
    <property type="match status" value="1"/>
</dbReference>
<name>A0A939J9X1_9BACT</name>
<dbReference type="Pfam" id="PF09365">
    <property type="entry name" value="DUF2461"/>
    <property type="match status" value="1"/>
</dbReference>
<evidence type="ECO:0000313" key="1">
    <source>
        <dbReference type="EMBL" id="MBO0359259.1"/>
    </source>
</evidence>
<dbReference type="AlphaFoldDB" id="A0A939J9X1"/>
<dbReference type="EMBL" id="JAFLQZ010000010">
    <property type="protein sequence ID" value="MBO0359259.1"/>
    <property type="molecule type" value="Genomic_DNA"/>
</dbReference>
<dbReference type="InterPro" id="IPR015996">
    <property type="entry name" value="UCP028451"/>
</dbReference>
<comment type="caution">
    <text evidence="1">The sequence shown here is derived from an EMBL/GenBank/DDBJ whole genome shotgun (WGS) entry which is preliminary data.</text>
</comment>
<sequence length="220" mass="24804">MNTSHLFDFLSELTLHNDREWFQTHKATYDQLRQDFEAAVGRWLKQLATQDPALAGLEAKKCIFRIYRDVRFAKDKRPYKTHFSAYFSAGGKAGNGPGYYVQLGPNGQTLLAGGLYEPEKEQLARIRQEIDYNGEALHALLDAPGFRKYFDGMAGDKLKKAPAGYPTDHPDIELLKHKSFVVSHVVPDATARQLDLDTYVPAAFQAMQPFCAYLQEAIDG</sequence>
<dbReference type="Proteomes" id="UP000664144">
    <property type="component" value="Unassembled WGS sequence"/>
</dbReference>
<reference evidence="1" key="1">
    <citation type="submission" date="2021-03" db="EMBL/GenBank/DDBJ databases">
        <authorList>
            <person name="Kim M.K."/>
        </authorList>
    </citation>
    <scope>NUCLEOTIDE SEQUENCE</scope>
    <source>
        <strain evidence="1">BT186</strain>
    </source>
</reference>